<keyword evidence="2" id="KW-0472">Membrane</keyword>
<dbReference type="AlphaFoldDB" id="A0AAV5FFX3"/>
<keyword evidence="2" id="KW-0812">Transmembrane</keyword>
<gene>
    <name evidence="3" type="primary">gb22525</name>
    <name evidence="3" type="ORF">PR202_gb22525</name>
</gene>
<comment type="caution">
    <text evidence="3">The sequence shown here is derived from an EMBL/GenBank/DDBJ whole genome shotgun (WGS) entry which is preliminary data.</text>
</comment>
<reference evidence="3" key="1">
    <citation type="journal article" date="2018" name="DNA Res.">
        <title>Multiple hybrid de novo genome assembly of finger millet, an orphan allotetraploid crop.</title>
        <authorList>
            <person name="Hatakeyama M."/>
            <person name="Aluri S."/>
            <person name="Balachadran M.T."/>
            <person name="Sivarajan S.R."/>
            <person name="Patrignani A."/>
            <person name="Gruter S."/>
            <person name="Poveda L."/>
            <person name="Shimizu-Inatsugi R."/>
            <person name="Baeten J."/>
            <person name="Francoijs K.J."/>
            <person name="Nataraja K.N."/>
            <person name="Reddy Y.A.N."/>
            <person name="Phadnis S."/>
            <person name="Ravikumar R.L."/>
            <person name="Schlapbach R."/>
            <person name="Sreeman S.M."/>
            <person name="Shimizu K.K."/>
        </authorList>
    </citation>
    <scope>NUCLEOTIDE SEQUENCE</scope>
</reference>
<keyword evidence="2" id="KW-1133">Transmembrane helix</keyword>
<keyword evidence="4" id="KW-1185">Reference proteome</keyword>
<feature type="compositionally biased region" description="Low complexity" evidence="1">
    <location>
        <begin position="92"/>
        <end position="104"/>
    </location>
</feature>
<dbReference type="Proteomes" id="UP001054889">
    <property type="component" value="Unassembled WGS sequence"/>
</dbReference>
<feature type="compositionally biased region" description="Gly residues" evidence="1">
    <location>
        <begin position="121"/>
        <end position="139"/>
    </location>
</feature>
<name>A0AAV5FFX3_ELECO</name>
<sequence length="145" mass="14476">MELLDMVPAHAIALRVYSLPAAAAATGSLCAWLVAALAAAVGLWRIRTVGAFKPVAGVRSGSAIAEDKLVPLSPRPAIDEPQPAARVEPADEPASPSSEPSTPDADVDDGEVGDGSEKDGVGAGGEEVNDGLGGGAVGGEEGRWP</sequence>
<evidence type="ECO:0000256" key="2">
    <source>
        <dbReference type="SAM" id="Phobius"/>
    </source>
</evidence>
<evidence type="ECO:0000313" key="4">
    <source>
        <dbReference type="Proteomes" id="UP001054889"/>
    </source>
</evidence>
<dbReference type="PANTHER" id="PTHR36369">
    <property type="entry name" value="TRANSMEMBRANE PROTEIN"/>
    <property type="match status" value="1"/>
</dbReference>
<accession>A0AAV5FFX3</accession>
<reference evidence="3" key="2">
    <citation type="submission" date="2021-12" db="EMBL/GenBank/DDBJ databases">
        <title>Resequencing data analysis of finger millet.</title>
        <authorList>
            <person name="Hatakeyama M."/>
            <person name="Aluri S."/>
            <person name="Balachadran M.T."/>
            <person name="Sivarajan S.R."/>
            <person name="Poveda L."/>
            <person name="Shimizu-Inatsugi R."/>
            <person name="Schlapbach R."/>
            <person name="Sreeman S.M."/>
            <person name="Shimizu K.K."/>
        </authorList>
    </citation>
    <scope>NUCLEOTIDE SEQUENCE</scope>
</reference>
<protein>
    <submittedName>
        <fullName evidence="3">Uncharacterized protein</fullName>
    </submittedName>
</protein>
<feature type="transmembrane region" description="Helical" evidence="2">
    <location>
        <begin position="20"/>
        <end position="44"/>
    </location>
</feature>
<dbReference type="PANTHER" id="PTHR36369:SF1">
    <property type="entry name" value="TRANSMEMBRANE PROTEIN"/>
    <property type="match status" value="1"/>
</dbReference>
<dbReference type="EMBL" id="BQKI01000085">
    <property type="protein sequence ID" value="GJN33896.1"/>
    <property type="molecule type" value="Genomic_DNA"/>
</dbReference>
<feature type="region of interest" description="Disordered" evidence="1">
    <location>
        <begin position="69"/>
        <end position="145"/>
    </location>
</feature>
<organism evidence="3 4">
    <name type="scientific">Eleusine coracana subsp. coracana</name>
    <dbReference type="NCBI Taxonomy" id="191504"/>
    <lineage>
        <taxon>Eukaryota</taxon>
        <taxon>Viridiplantae</taxon>
        <taxon>Streptophyta</taxon>
        <taxon>Embryophyta</taxon>
        <taxon>Tracheophyta</taxon>
        <taxon>Spermatophyta</taxon>
        <taxon>Magnoliopsida</taxon>
        <taxon>Liliopsida</taxon>
        <taxon>Poales</taxon>
        <taxon>Poaceae</taxon>
        <taxon>PACMAD clade</taxon>
        <taxon>Chloridoideae</taxon>
        <taxon>Cynodonteae</taxon>
        <taxon>Eleusininae</taxon>
        <taxon>Eleusine</taxon>
    </lineage>
</organism>
<evidence type="ECO:0000313" key="3">
    <source>
        <dbReference type="EMBL" id="GJN33896.1"/>
    </source>
</evidence>
<feature type="compositionally biased region" description="Acidic residues" evidence="1">
    <location>
        <begin position="105"/>
        <end position="114"/>
    </location>
</feature>
<evidence type="ECO:0000256" key="1">
    <source>
        <dbReference type="SAM" id="MobiDB-lite"/>
    </source>
</evidence>
<proteinExistence type="predicted"/>